<keyword evidence="3" id="KW-1185">Reference proteome</keyword>
<evidence type="ECO:0000313" key="1">
    <source>
        <dbReference type="EMBL" id="WXA03738.1"/>
    </source>
</evidence>
<dbReference type="EMBL" id="CP136925">
    <property type="protein sequence ID" value="WXA13841.1"/>
    <property type="molecule type" value="Genomic_DNA"/>
</dbReference>
<organism evidence="1 3">
    <name type="scientific">Mangrovimonas cancribranchiae</name>
    <dbReference type="NCBI Taxonomy" id="3080055"/>
    <lineage>
        <taxon>Bacteria</taxon>
        <taxon>Pseudomonadati</taxon>
        <taxon>Bacteroidota</taxon>
        <taxon>Flavobacteriia</taxon>
        <taxon>Flavobacteriales</taxon>
        <taxon>Flavobacteriaceae</taxon>
        <taxon>Mangrovimonas</taxon>
    </lineage>
</organism>
<dbReference type="RefSeq" id="WP_338733141.1">
    <property type="nucleotide sequence ID" value="NZ_CP136924.1"/>
</dbReference>
<proteinExistence type="predicted"/>
<dbReference type="EMBL" id="CP136924">
    <property type="protein sequence ID" value="WXA03738.1"/>
    <property type="molecule type" value="Genomic_DNA"/>
</dbReference>
<dbReference type="Gene3D" id="3.30.420.40">
    <property type="match status" value="2"/>
</dbReference>
<evidence type="ECO:0000313" key="3">
    <source>
        <dbReference type="Proteomes" id="UP001368318"/>
    </source>
</evidence>
<dbReference type="InterPro" id="IPR005338">
    <property type="entry name" value="Anhydro_N_Ac-Mur_kinase"/>
</dbReference>
<dbReference type="PANTHER" id="PTHR30605:SF0">
    <property type="entry name" value="ANHYDRO-N-ACETYLMURAMIC ACID KINASE"/>
    <property type="match status" value="1"/>
</dbReference>
<dbReference type="KEGG" id="mcaa:R3L15_02975"/>
<sequence length="355" mass="39642">MLKEDYNVIGVMSGTSLDGVDLVYVNFKVNDGIWSFNCLDKETVSYTKSWVQRLKNLTELSEKDLQQVDCDYTVYLAEIIDEFINKYKLKYIDAVCSHGHTALHQPHNGFTYQIGNKKLLAEKLNQVVVCDFRVQDVSLGGEGAPLVPVGDKLLFNDFDFCVNLGGFANISTKINNERIAYDICPVNIVLNYYVDQLGFAYDNQGKIASSGTVNKTLLEELNNLEFYKKSSPKSLGLEWVKAIFIPIVESYNLQVKDVLSTVCEHVAVQIAMAVNHKKCAKVLITGGGAYNTYLIERLKSMTSQEIVIPKNVIVDFKEAIVFGLLGVLKLRNEINCLSSVTGAKYNHSSGTIFKP</sequence>
<dbReference type="SUPFAM" id="SSF53067">
    <property type="entry name" value="Actin-like ATPase domain"/>
    <property type="match status" value="1"/>
</dbReference>
<dbReference type="GO" id="GO:0016301">
    <property type="term" value="F:kinase activity"/>
    <property type="evidence" value="ECO:0007669"/>
    <property type="project" value="UniProtKB-KW"/>
</dbReference>
<name>A0AAU6P1J4_9FLAO</name>
<dbReference type="InterPro" id="IPR043129">
    <property type="entry name" value="ATPase_NBD"/>
</dbReference>
<dbReference type="AlphaFoldDB" id="A0AAU6P1J4"/>
<keyword evidence="1" id="KW-0808">Transferase</keyword>
<evidence type="ECO:0000313" key="2">
    <source>
        <dbReference type="EMBL" id="WXA13841.1"/>
    </source>
</evidence>
<protein>
    <submittedName>
        <fullName evidence="1">Anhydro-N-acetylmuramic acid kinase</fullName>
        <ecNumber evidence="1">2.7.1.170</ecNumber>
    </submittedName>
</protein>
<dbReference type="GO" id="GO:0009254">
    <property type="term" value="P:peptidoglycan turnover"/>
    <property type="evidence" value="ECO:0007669"/>
    <property type="project" value="InterPro"/>
</dbReference>
<dbReference type="Pfam" id="PF03702">
    <property type="entry name" value="AnmK"/>
    <property type="match status" value="1"/>
</dbReference>
<dbReference type="GO" id="GO:0006040">
    <property type="term" value="P:amino sugar metabolic process"/>
    <property type="evidence" value="ECO:0007669"/>
    <property type="project" value="InterPro"/>
</dbReference>
<dbReference type="GO" id="GO:0016773">
    <property type="term" value="F:phosphotransferase activity, alcohol group as acceptor"/>
    <property type="evidence" value="ECO:0007669"/>
    <property type="project" value="InterPro"/>
</dbReference>
<accession>A0AAU6P1J4</accession>
<dbReference type="PANTHER" id="PTHR30605">
    <property type="entry name" value="ANHYDRO-N-ACETYLMURAMIC ACID KINASE"/>
    <property type="match status" value="1"/>
</dbReference>
<dbReference type="Proteomes" id="UP001368318">
    <property type="component" value="Chromosome"/>
</dbReference>
<dbReference type="EC" id="2.7.1.170" evidence="1"/>
<reference evidence="1 3" key="1">
    <citation type="submission" date="2023-10" db="EMBL/GenBank/DDBJ databases">
        <title>Culture-based analysis of two novel bacteria associated with mangrove crab gills.</title>
        <authorList>
            <person name="Yang X."/>
            <person name="Garuglieri E."/>
            <person name="Van Goethem M.W."/>
            <person name="Fusi M."/>
            <person name="Marasco R."/>
            <person name="Daffonchio D.G."/>
        </authorList>
    </citation>
    <scope>NUCLEOTIDE SEQUENCE [LARGE SCALE GENOMIC DNA]</scope>
    <source>
        <strain evidence="2">UG2-1</strain>
        <strain evidence="1">UG2-2</strain>
        <strain evidence="3">UG2_2</strain>
    </source>
</reference>
<gene>
    <name evidence="2" type="ORF">R3L15_02975</name>
    <name evidence="1" type="ORF">R3L16_04420</name>
</gene>
<dbReference type="NCBIfam" id="NF007144">
    <property type="entry name" value="PRK09585.2-3"/>
    <property type="match status" value="1"/>
</dbReference>
<keyword evidence="1" id="KW-0418">Kinase</keyword>
<dbReference type="GO" id="GO:0005524">
    <property type="term" value="F:ATP binding"/>
    <property type="evidence" value="ECO:0007669"/>
    <property type="project" value="InterPro"/>
</dbReference>